<evidence type="ECO:0000313" key="1">
    <source>
        <dbReference type="EMBL" id="GAA5092271.1"/>
    </source>
</evidence>
<evidence type="ECO:0000313" key="2">
    <source>
        <dbReference type="Proteomes" id="UP001500227"/>
    </source>
</evidence>
<proteinExistence type="predicted"/>
<protein>
    <submittedName>
        <fullName evidence="1">Uncharacterized protein</fullName>
    </submittedName>
</protein>
<dbReference type="Proteomes" id="UP001500227">
    <property type="component" value="Unassembled WGS sequence"/>
</dbReference>
<keyword evidence="2" id="KW-1185">Reference proteome</keyword>
<accession>A0ABP9MC99</accession>
<sequence length="69" mass="8002">MCQRREAEVRETVSVLEQRGYIEYGGVGRGTYWGTHPDLYNRLSDDDQGEARRRIVLFFAVGMILHDDP</sequence>
<dbReference type="EMBL" id="BAABKD010000011">
    <property type="protein sequence ID" value="GAA5092271.1"/>
    <property type="molecule type" value="Genomic_DNA"/>
</dbReference>
<comment type="caution">
    <text evidence="1">The sequence shown here is derived from an EMBL/GenBank/DDBJ whole genome shotgun (WGS) entry which is preliminary data.</text>
</comment>
<name>A0ABP9MC99_9BURK</name>
<gene>
    <name evidence="1" type="ORF">GCM10023337_19320</name>
</gene>
<reference evidence="2" key="1">
    <citation type="journal article" date="2019" name="Int. J. Syst. Evol. Microbiol.">
        <title>The Global Catalogue of Microorganisms (GCM) 10K type strain sequencing project: providing services to taxonomists for standard genome sequencing and annotation.</title>
        <authorList>
            <consortium name="The Broad Institute Genomics Platform"/>
            <consortium name="The Broad Institute Genome Sequencing Center for Infectious Disease"/>
            <person name="Wu L."/>
            <person name="Ma J."/>
        </authorList>
    </citation>
    <scope>NUCLEOTIDE SEQUENCE [LARGE SCALE GENOMIC DNA]</scope>
    <source>
        <strain evidence="2">JCM 18423</strain>
    </source>
</reference>
<organism evidence="1 2">
    <name type="scientific">Paenalcaligenes hermetiae</name>
    <dbReference type="NCBI Taxonomy" id="1157987"/>
    <lineage>
        <taxon>Bacteria</taxon>
        <taxon>Pseudomonadati</taxon>
        <taxon>Pseudomonadota</taxon>
        <taxon>Betaproteobacteria</taxon>
        <taxon>Burkholderiales</taxon>
        <taxon>Alcaligenaceae</taxon>
        <taxon>Paenalcaligenes</taxon>
    </lineage>
</organism>